<dbReference type="EMBL" id="KN817549">
    <property type="protein sequence ID" value="KJA22487.1"/>
    <property type="molecule type" value="Genomic_DNA"/>
</dbReference>
<gene>
    <name evidence="2" type="ORF">HYPSUDRAFT_40866</name>
</gene>
<evidence type="ECO:0000256" key="1">
    <source>
        <dbReference type="SAM" id="Phobius"/>
    </source>
</evidence>
<keyword evidence="3" id="KW-1185">Reference proteome</keyword>
<keyword evidence="1" id="KW-0472">Membrane</keyword>
<evidence type="ECO:0000313" key="3">
    <source>
        <dbReference type="Proteomes" id="UP000054270"/>
    </source>
</evidence>
<keyword evidence="1" id="KW-1133">Transmembrane helix</keyword>
<proteinExistence type="predicted"/>
<dbReference type="Proteomes" id="UP000054270">
    <property type="component" value="Unassembled WGS sequence"/>
</dbReference>
<name>A0A0D2L6C0_HYPSF</name>
<dbReference type="AlphaFoldDB" id="A0A0D2L6C0"/>
<evidence type="ECO:0000313" key="2">
    <source>
        <dbReference type="EMBL" id="KJA22487.1"/>
    </source>
</evidence>
<organism evidence="2 3">
    <name type="scientific">Hypholoma sublateritium (strain FD-334 SS-4)</name>
    <dbReference type="NCBI Taxonomy" id="945553"/>
    <lineage>
        <taxon>Eukaryota</taxon>
        <taxon>Fungi</taxon>
        <taxon>Dikarya</taxon>
        <taxon>Basidiomycota</taxon>
        <taxon>Agaricomycotina</taxon>
        <taxon>Agaricomycetes</taxon>
        <taxon>Agaricomycetidae</taxon>
        <taxon>Agaricales</taxon>
        <taxon>Agaricineae</taxon>
        <taxon>Strophariaceae</taxon>
        <taxon>Hypholoma</taxon>
    </lineage>
</organism>
<sequence length="195" mass="22678">MSQYFITPPELQRIFSYVDHTVRTTLAYFHYLRDQIPTPTTLYFGCTFVLCIWATFALWLTSQHMQDVEEQWGEQLYMIKKEVLAEQESKWSIIEEQLSKIEGKETGRLRAELEVQGRVHEKQRLMLLTQNATIEGLGSSLANLNSNAAAQVSQNIDYQQQMANRVCDELSNFRKNLAEIVHNSAGWRRVRSRTS</sequence>
<keyword evidence="1" id="KW-0812">Transmembrane</keyword>
<protein>
    <submittedName>
        <fullName evidence="2">Uncharacterized protein</fullName>
    </submittedName>
</protein>
<feature type="transmembrane region" description="Helical" evidence="1">
    <location>
        <begin position="42"/>
        <end position="61"/>
    </location>
</feature>
<reference evidence="3" key="1">
    <citation type="submission" date="2014-04" db="EMBL/GenBank/DDBJ databases">
        <title>Evolutionary Origins and Diversification of the Mycorrhizal Mutualists.</title>
        <authorList>
            <consortium name="DOE Joint Genome Institute"/>
            <consortium name="Mycorrhizal Genomics Consortium"/>
            <person name="Kohler A."/>
            <person name="Kuo A."/>
            <person name="Nagy L.G."/>
            <person name="Floudas D."/>
            <person name="Copeland A."/>
            <person name="Barry K.W."/>
            <person name="Cichocki N."/>
            <person name="Veneault-Fourrey C."/>
            <person name="LaButti K."/>
            <person name="Lindquist E.A."/>
            <person name="Lipzen A."/>
            <person name="Lundell T."/>
            <person name="Morin E."/>
            <person name="Murat C."/>
            <person name="Riley R."/>
            <person name="Ohm R."/>
            <person name="Sun H."/>
            <person name="Tunlid A."/>
            <person name="Henrissat B."/>
            <person name="Grigoriev I.V."/>
            <person name="Hibbett D.S."/>
            <person name="Martin F."/>
        </authorList>
    </citation>
    <scope>NUCLEOTIDE SEQUENCE [LARGE SCALE GENOMIC DNA]</scope>
    <source>
        <strain evidence="3">FD-334 SS-4</strain>
    </source>
</reference>
<accession>A0A0D2L6C0</accession>